<keyword evidence="2" id="KW-0808">Transferase</keyword>
<dbReference type="AlphaFoldDB" id="A0AAD9BWY8"/>
<feature type="transmembrane region" description="Helical" evidence="1">
    <location>
        <begin position="50"/>
        <end position="70"/>
    </location>
</feature>
<dbReference type="GO" id="GO:0016779">
    <property type="term" value="F:nucleotidyltransferase activity"/>
    <property type="evidence" value="ECO:0007669"/>
    <property type="project" value="UniProtKB-KW"/>
</dbReference>
<keyword evidence="1" id="KW-0812">Transmembrane</keyword>
<gene>
    <name evidence="2" type="ORF">KUDE01_015204</name>
</gene>
<evidence type="ECO:0000313" key="2">
    <source>
        <dbReference type="EMBL" id="KAK1890533.1"/>
    </source>
</evidence>
<organism evidence="2 3">
    <name type="scientific">Dissostichus eleginoides</name>
    <name type="common">Patagonian toothfish</name>
    <name type="synonym">Dissostichus amissus</name>
    <dbReference type="NCBI Taxonomy" id="100907"/>
    <lineage>
        <taxon>Eukaryota</taxon>
        <taxon>Metazoa</taxon>
        <taxon>Chordata</taxon>
        <taxon>Craniata</taxon>
        <taxon>Vertebrata</taxon>
        <taxon>Euteleostomi</taxon>
        <taxon>Actinopterygii</taxon>
        <taxon>Neopterygii</taxon>
        <taxon>Teleostei</taxon>
        <taxon>Neoteleostei</taxon>
        <taxon>Acanthomorphata</taxon>
        <taxon>Eupercaria</taxon>
        <taxon>Perciformes</taxon>
        <taxon>Notothenioidei</taxon>
        <taxon>Nototheniidae</taxon>
        <taxon>Dissostichus</taxon>
    </lineage>
</organism>
<dbReference type="EMBL" id="JASDAP010000016">
    <property type="protein sequence ID" value="KAK1890533.1"/>
    <property type="molecule type" value="Genomic_DNA"/>
</dbReference>
<dbReference type="Proteomes" id="UP001228049">
    <property type="component" value="Unassembled WGS sequence"/>
</dbReference>
<accession>A0AAD9BWY8</accession>
<reference evidence="2" key="1">
    <citation type="submission" date="2023-04" db="EMBL/GenBank/DDBJ databases">
        <title>Chromosome-level genome of Chaenocephalus aceratus.</title>
        <authorList>
            <person name="Park H."/>
        </authorList>
    </citation>
    <scope>NUCLEOTIDE SEQUENCE</scope>
    <source>
        <strain evidence="2">DE</strain>
        <tissue evidence="2">Muscle</tissue>
    </source>
</reference>
<sequence>MSCDGRGGDFFPAEELRVPASLLPLPPLSSPSSVPLFLIFPSFFKGKPPFLLLFFAYSWLFFMCLESPVVQVSQSRPTYLSGP</sequence>
<keyword evidence="3" id="KW-1185">Reference proteome</keyword>
<evidence type="ECO:0000256" key="1">
    <source>
        <dbReference type="SAM" id="Phobius"/>
    </source>
</evidence>
<keyword evidence="1" id="KW-1133">Transmembrane helix</keyword>
<evidence type="ECO:0000313" key="3">
    <source>
        <dbReference type="Proteomes" id="UP001228049"/>
    </source>
</evidence>
<keyword evidence="1" id="KW-0472">Membrane</keyword>
<protein>
    <submittedName>
        <fullName evidence="2">Sulfate adenylyltransferase subunit 2 2</fullName>
    </submittedName>
</protein>
<proteinExistence type="predicted"/>
<comment type="caution">
    <text evidence="2">The sequence shown here is derived from an EMBL/GenBank/DDBJ whole genome shotgun (WGS) entry which is preliminary data.</text>
</comment>
<name>A0AAD9BWY8_DISEL</name>
<keyword evidence="2" id="KW-0548">Nucleotidyltransferase</keyword>